<dbReference type="EC" id="1.7.3.3" evidence="5 8"/>
<evidence type="ECO:0000256" key="4">
    <source>
        <dbReference type="ARBA" id="ARBA00023002"/>
    </source>
</evidence>
<dbReference type="InterPro" id="IPR019842">
    <property type="entry name" value="Uricase_CS"/>
</dbReference>
<dbReference type="Gene3D" id="3.10.270.10">
    <property type="entry name" value="Urate Oxidase"/>
    <property type="match status" value="1"/>
</dbReference>
<dbReference type="EMBL" id="SNVW01000001">
    <property type="protein sequence ID" value="TDN46567.1"/>
    <property type="molecule type" value="Genomic_DNA"/>
</dbReference>
<dbReference type="Pfam" id="PF01014">
    <property type="entry name" value="Uricase"/>
    <property type="match status" value="2"/>
</dbReference>
<evidence type="ECO:0000256" key="7">
    <source>
        <dbReference type="PIRSR" id="PIRSR000241-2"/>
    </source>
</evidence>
<feature type="compositionally biased region" description="Low complexity" evidence="9">
    <location>
        <begin position="27"/>
        <end position="36"/>
    </location>
</feature>
<dbReference type="SUPFAM" id="SSF55620">
    <property type="entry name" value="Tetrahydrobiopterin biosynthesis enzymes-like"/>
    <property type="match status" value="2"/>
</dbReference>
<reference evidence="10 11" key="1">
    <citation type="submission" date="2019-03" db="EMBL/GenBank/DDBJ databases">
        <title>Genomic analyses of the natural microbiome of Caenorhabditis elegans.</title>
        <authorList>
            <person name="Samuel B."/>
        </authorList>
    </citation>
    <scope>NUCLEOTIDE SEQUENCE [LARGE SCALE GENOMIC DNA]</scope>
    <source>
        <strain evidence="10 11">JUb65</strain>
    </source>
</reference>
<comment type="similarity">
    <text evidence="2 5 8">Belongs to the uricase family.</text>
</comment>
<feature type="binding site" evidence="7">
    <location>
        <position position="99"/>
    </location>
    <ligand>
        <name>5-hydroxyisourate</name>
        <dbReference type="ChEBI" id="CHEBI:18072"/>
    </ligand>
</feature>
<feature type="binding site" evidence="7">
    <location>
        <position position="199"/>
    </location>
    <ligand>
        <name>urate</name>
        <dbReference type="ChEBI" id="CHEBI:17775"/>
    </ligand>
</feature>
<dbReference type="AlphaFoldDB" id="A0A4R6DNT7"/>
<dbReference type="Proteomes" id="UP000295764">
    <property type="component" value="Unassembled WGS sequence"/>
</dbReference>
<proteinExistence type="inferred from homology"/>
<dbReference type="GO" id="GO:0019628">
    <property type="term" value="P:urate catabolic process"/>
    <property type="evidence" value="ECO:0007669"/>
    <property type="project" value="UniProtKB-UniPathway"/>
</dbReference>
<dbReference type="PANTHER" id="PTHR42874">
    <property type="entry name" value="URICASE"/>
    <property type="match status" value="1"/>
</dbReference>
<dbReference type="NCBIfam" id="TIGR03383">
    <property type="entry name" value="urate_oxi"/>
    <property type="match status" value="1"/>
</dbReference>
<dbReference type="PROSITE" id="PS00366">
    <property type="entry name" value="URICASE"/>
    <property type="match status" value="1"/>
</dbReference>
<dbReference type="PANTHER" id="PTHR42874:SF1">
    <property type="entry name" value="URICASE"/>
    <property type="match status" value="1"/>
</dbReference>
<feature type="binding site" evidence="7">
    <location>
        <position position="289"/>
    </location>
    <ligand>
        <name>urate</name>
        <dbReference type="ChEBI" id="CHEBI:17775"/>
    </ligand>
</feature>
<dbReference type="InterPro" id="IPR002042">
    <property type="entry name" value="Uricase"/>
</dbReference>
<protein>
    <recommendedName>
        <fullName evidence="5 8">Uricase</fullName>
        <ecNumber evidence="5 8">1.7.3.3</ecNumber>
    </recommendedName>
    <alternativeName>
        <fullName evidence="5">Urate oxidase</fullName>
    </alternativeName>
</protein>
<feature type="binding site" evidence="7">
    <location>
        <position position="98"/>
    </location>
    <ligand>
        <name>5-hydroxyisourate</name>
        <dbReference type="ChEBI" id="CHEBI:18072"/>
    </ligand>
</feature>
<keyword evidence="3 5" id="KW-0659">Purine metabolism</keyword>
<comment type="catalytic activity">
    <reaction evidence="5 8">
        <text>urate + O2 + H2O = 5-hydroxyisourate + H2O2</text>
        <dbReference type="Rhea" id="RHEA:21368"/>
        <dbReference type="ChEBI" id="CHEBI:15377"/>
        <dbReference type="ChEBI" id="CHEBI:15379"/>
        <dbReference type="ChEBI" id="CHEBI:16240"/>
        <dbReference type="ChEBI" id="CHEBI:17775"/>
        <dbReference type="ChEBI" id="CHEBI:18072"/>
        <dbReference type="EC" id="1.7.3.3"/>
    </reaction>
</comment>
<feature type="active site" description="Charge relay system" evidence="6">
    <location>
        <position position="52"/>
    </location>
</feature>
<dbReference type="GO" id="GO:0004846">
    <property type="term" value="F:urate oxidase activity"/>
    <property type="evidence" value="ECO:0007669"/>
    <property type="project" value="UniProtKB-EC"/>
</dbReference>
<feature type="region of interest" description="Disordered" evidence="9">
    <location>
        <begin position="1"/>
        <end position="36"/>
    </location>
</feature>
<name>A0A4R6DNT7_9MICO</name>
<feature type="binding site" evidence="7">
    <location>
        <position position="216"/>
    </location>
    <ligand>
        <name>5-hydroxyisourate</name>
        <dbReference type="ChEBI" id="CHEBI:18072"/>
    </ligand>
</feature>
<feature type="active site" description="Charge relay system" evidence="6">
    <location>
        <position position="98"/>
    </location>
</feature>
<evidence type="ECO:0000256" key="3">
    <source>
        <dbReference type="ARBA" id="ARBA00022631"/>
    </source>
</evidence>
<comment type="pathway">
    <text evidence="1 5">Purine metabolism; urate degradation; (S)-allantoin from urate: step 1/3.</text>
</comment>
<comment type="caution">
    <text evidence="10">The sequence shown here is derived from an EMBL/GenBank/DDBJ whole genome shotgun (WGS) entry which is preliminary data.</text>
</comment>
<evidence type="ECO:0000256" key="6">
    <source>
        <dbReference type="PIRSR" id="PIRSR000241-1"/>
    </source>
</evidence>
<evidence type="ECO:0000313" key="10">
    <source>
        <dbReference type="EMBL" id="TDN46567.1"/>
    </source>
</evidence>
<sequence>MTAVATSRHLPETPPKQPGGILRDMTDTTAGTTATPTSTATTVHLGANQYGKAEVRLVRVTRDTPRHEIEDLTITTQLRGTALADSYTDGDNAKVLATDTQKNTVYAFAREHGVHTPEDFLLRLGRHFTTAFDWYEGATLSAEQHAWERIAVDGSEHDHAFVRAGRGTRTAVVQFDGEDVHVVAGVTDLTVLKSTGSEFHGFPRDGYTTLAETDDRILATSVTARWRYTPEAVAAGIDYDALYEGVLDRMLATFAELHSLALQQTLFAMGRAAIEAFPEIAEVRFAMPNKHHFLVDLAPFGLDNPGEVFFAADRPYGLIAGTVVRDGVAEAPAAWTAVPGFV</sequence>
<accession>A0A4R6DNT7</accession>
<organism evidence="10 11">
    <name type="scientific">Curtobacterium flaccumfaciens</name>
    <dbReference type="NCBI Taxonomy" id="2035"/>
    <lineage>
        <taxon>Bacteria</taxon>
        <taxon>Bacillati</taxon>
        <taxon>Actinomycetota</taxon>
        <taxon>Actinomycetes</taxon>
        <taxon>Micrococcales</taxon>
        <taxon>Microbacteriaceae</taxon>
        <taxon>Curtobacterium</taxon>
    </lineage>
</organism>
<dbReference type="UniPathway" id="UPA00394">
    <property type="reaction ID" value="UER00650"/>
</dbReference>
<evidence type="ECO:0000256" key="1">
    <source>
        <dbReference type="ARBA" id="ARBA00004831"/>
    </source>
</evidence>
<dbReference type="PIRSF" id="PIRSF000241">
    <property type="entry name" value="Urate_oxidase"/>
    <property type="match status" value="1"/>
</dbReference>
<dbReference type="PRINTS" id="PR00093">
    <property type="entry name" value="URICASE"/>
</dbReference>
<evidence type="ECO:0000256" key="5">
    <source>
        <dbReference type="PIRNR" id="PIRNR000241"/>
    </source>
</evidence>
<feature type="binding site" evidence="7">
    <location>
        <position position="98"/>
    </location>
    <ligand>
        <name>O2</name>
        <dbReference type="ChEBI" id="CHEBI:15379"/>
    </ligand>
</feature>
<feature type="binding site" evidence="7">
    <location>
        <position position="263"/>
    </location>
    <ligand>
        <name>5-hydroxyisourate</name>
        <dbReference type="ChEBI" id="CHEBI:18072"/>
    </ligand>
</feature>
<feature type="binding site" evidence="7">
    <location>
        <position position="199"/>
    </location>
    <ligand>
        <name>5-hydroxyisourate</name>
        <dbReference type="ChEBI" id="CHEBI:18072"/>
    </ligand>
</feature>
<keyword evidence="4 5" id="KW-0560">Oxidoreductase</keyword>
<feature type="binding site" evidence="7">
    <location>
        <position position="98"/>
    </location>
    <ligand>
        <name>urate</name>
        <dbReference type="ChEBI" id="CHEBI:17775"/>
    </ligand>
</feature>
<comment type="function">
    <text evidence="5 8">Catalyzes the oxidation of uric acid to 5-hydroxyisourate, which is further processed to form (S)-allantoin.</text>
</comment>
<feature type="binding site" evidence="7">
    <location>
        <position position="289"/>
    </location>
    <ligand>
        <name>O2</name>
        <dbReference type="ChEBI" id="CHEBI:15379"/>
    </ligand>
</feature>
<feature type="active site" description="Charge relay system" evidence="6">
    <location>
        <position position="291"/>
    </location>
</feature>
<feature type="binding site" evidence="7">
    <location>
        <position position="99"/>
    </location>
    <ligand>
        <name>urate</name>
        <dbReference type="ChEBI" id="CHEBI:17775"/>
    </ligand>
</feature>
<feature type="binding site" evidence="7">
    <location>
        <position position="216"/>
    </location>
    <ligand>
        <name>urate</name>
        <dbReference type="ChEBI" id="CHEBI:17775"/>
    </ligand>
</feature>
<evidence type="ECO:0000256" key="9">
    <source>
        <dbReference type="SAM" id="MobiDB-lite"/>
    </source>
</evidence>
<feature type="binding site" evidence="7">
    <location>
        <position position="263"/>
    </location>
    <ligand>
        <name>urate</name>
        <dbReference type="ChEBI" id="CHEBI:17775"/>
    </ligand>
</feature>
<gene>
    <name evidence="10" type="ORF">EDF64_101433</name>
</gene>
<feature type="binding site" evidence="7">
    <location>
        <position position="289"/>
    </location>
    <ligand>
        <name>5-hydroxyisourate</name>
        <dbReference type="ChEBI" id="CHEBI:18072"/>
    </ligand>
</feature>
<evidence type="ECO:0000313" key="11">
    <source>
        <dbReference type="Proteomes" id="UP000295764"/>
    </source>
</evidence>
<dbReference type="GO" id="GO:0006144">
    <property type="term" value="P:purine nucleobase metabolic process"/>
    <property type="evidence" value="ECO:0007669"/>
    <property type="project" value="UniProtKB-KW"/>
</dbReference>
<evidence type="ECO:0000256" key="8">
    <source>
        <dbReference type="RuleBase" id="RU004455"/>
    </source>
</evidence>
<evidence type="ECO:0000256" key="2">
    <source>
        <dbReference type="ARBA" id="ARBA00009760"/>
    </source>
</evidence>